<evidence type="ECO:0000256" key="2">
    <source>
        <dbReference type="ARBA" id="ARBA00022679"/>
    </source>
</evidence>
<dbReference type="SUPFAM" id="SSF56112">
    <property type="entry name" value="Protein kinase-like (PK-like)"/>
    <property type="match status" value="1"/>
</dbReference>
<evidence type="ECO:0000256" key="3">
    <source>
        <dbReference type="ARBA" id="ARBA00022741"/>
    </source>
</evidence>
<organism evidence="7 8">
    <name type="scientific">Tritrichomonas musculus</name>
    <dbReference type="NCBI Taxonomy" id="1915356"/>
    <lineage>
        <taxon>Eukaryota</taxon>
        <taxon>Metamonada</taxon>
        <taxon>Parabasalia</taxon>
        <taxon>Tritrichomonadida</taxon>
        <taxon>Tritrichomonadidae</taxon>
        <taxon>Tritrichomonas</taxon>
    </lineage>
</organism>
<gene>
    <name evidence="7" type="ORF">M9Y10_010312</name>
</gene>
<keyword evidence="3" id="KW-0547">Nucleotide-binding</keyword>
<comment type="caution">
    <text evidence="7">The sequence shown here is derived from an EMBL/GenBank/DDBJ whole genome shotgun (WGS) entry which is preliminary data.</text>
</comment>
<name>A0ABR2IKG6_9EUKA</name>
<sequence length="332" mass="39456">MQQQNQFWIPHNIGKYSFINEVEENKWNAINQESKKEVFVQILSKKDYPTKDAFYKLTRYIELTKNLQSQFFSQCLDFFEDKRFFYVIFDKPEGITLKEYVSKNCGKITEKFVKTFFTNLISAFQKLENNQFSITYINIYVSNFDLHDNNNADKLRITIIPYMMNNIVNPNYIFEAPEVFLGKSKNSISNVWTCGVILYFISTGTLPFEITPFNSTEFQKIVLNDQIQIPLYLPSDVKDLLNKMFVKNSYARIKFEQLFEHCWIKEDAKQTSKSYSRLNTEQFPSLWSQPNVINLSAKNDEFMKTHHVHVQIHSKKRPNRFQIEKIKKSNIF</sequence>
<evidence type="ECO:0000256" key="4">
    <source>
        <dbReference type="ARBA" id="ARBA00022777"/>
    </source>
</evidence>
<dbReference type="Pfam" id="PF00069">
    <property type="entry name" value="Pkinase"/>
    <property type="match status" value="1"/>
</dbReference>
<keyword evidence="8" id="KW-1185">Reference proteome</keyword>
<keyword evidence="2" id="KW-0808">Transferase</keyword>
<accession>A0ABR2IKG6</accession>
<evidence type="ECO:0000313" key="7">
    <source>
        <dbReference type="EMBL" id="KAK8864787.1"/>
    </source>
</evidence>
<evidence type="ECO:0000256" key="1">
    <source>
        <dbReference type="ARBA" id="ARBA00022527"/>
    </source>
</evidence>
<evidence type="ECO:0000313" key="8">
    <source>
        <dbReference type="Proteomes" id="UP001470230"/>
    </source>
</evidence>
<dbReference type="Gene3D" id="1.10.510.10">
    <property type="entry name" value="Transferase(Phosphotransferase) domain 1"/>
    <property type="match status" value="1"/>
</dbReference>
<feature type="domain" description="Protein kinase" evidence="6">
    <location>
        <begin position="16"/>
        <end position="264"/>
    </location>
</feature>
<protein>
    <recommendedName>
        <fullName evidence="6">Protein kinase domain-containing protein</fullName>
    </recommendedName>
</protein>
<dbReference type="Proteomes" id="UP001470230">
    <property type="component" value="Unassembled WGS sequence"/>
</dbReference>
<dbReference type="InterPro" id="IPR000719">
    <property type="entry name" value="Prot_kinase_dom"/>
</dbReference>
<dbReference type="InterPro" id="IPR011009">
    <property type="entry name" value="Kinase-like_dom_sf"/>
</dbReference>
<evidence type="ECO:0000259" key="6">
    <source>
        <dbReference type="PROSITE" id="PS50011"/>
    </source>
</evidence>
<dbReference type="PANTHER" id="PTHR24346">
    <property type="entry name" value="MAP/MICROTUBULE AFFINITY-REGULATING KINASE"/>
    <property type="match status" value="1"/>
</dbReference>
<keyword evidence="1" id="KW-0723">Serine/threonine-protein kinase</keyword>
<dbReference type="EMBL" id="JAPFFF010000016">
    <property type="protein sequence ID" value="KAK8864787.1"/>
    <property type="molecule type" value="Genomic_DNA"/>
</dbReference>
<dbReference type="SMART" id="SM00220">
    <property type="entry name" value="S_TKc"/>
    <property type="match status" value="1"/>
</dbReference>
<keyword evidence="5" id="KW-0067">ATP-binding</keyword>
<proteinExistence type="predicted"/>
<evidence type="ECO:0000256" key="5">
    <source>
        <dbReference type="ARBA" id="ARBA00022840"/>
    </source>
</evidence>
<reference evidence="7 8" key="1">
    <citation type="submission" date="2024-04" db="EMBL/GenBank/DDBJ databases">
        <title>Tritrichomonas musculus Genome.</title>
        <authorList>
            <person name="Alves-Ferreira E."/>
            <person name="Grigg M."/>
            <person name="Lorenzi H."/>
            <person name="Galac M."/>
        </authorList>
    </citation>
    <scope>NUCLEOTIDE SEQUENCE [LARGE SCALE GENOMIC DNA]</scope>
    <source>
        <strain evidence="7 8">EAF2021</strain>
    </source>
</reference>
<dbReference type="PROSITE" id="PS50011">
    <property type="entry name" value="PROTEIN_KINASE_DOM"/>
    <property type="match status" value="1"/>
</dbReference>
<keyword evidence="4" id="KW-0418">Kinase</keyword>
<dbReference type="PANTHER" id="PTHR24346:SF82">
    <property type="entry name" value="KP78A-RELATED"/>
    <property type="match status" value="1"/>
</dbReference>